<accession>A0A1W6MMF1</accession>
<dbReference type="Proteomes" id="UP000193431">
    <property type="component" value="Chromosome"/>
</dbReference>
<dbReference type="PANTHER" id="PTHR42834">
    <property type="entry name" value="ENDONUCLEASE/EXONUCLEASE/PHOSPHATASE FAMILY PROTEIN (AFU_ORTHOLOGUE AFUA_3G09210)"/>
    <property type="match status" value="1"/>
</dbReference>
<protein>
    <submittedName>
        <fullName evidence="2">Endonuclease</fullName>
    </submittedName>
</protein>
<dbReference type="AlphaFoldDB" id="A0A1W6MMF1"/>
<dbReference type="EMBL" id="CP019344">
    <property type="protein sequence ID" value="ARN78770.1"/>
    <property type="molecule type" value="Genomic_DNA"/>
</dbReference>
<organism evidence="2 3">
    <name type="scientific">Nonlabens spongiae</name>
    <dbReference type="NCBI Taxonomy" id="331648"/>
    <lineage>
        <taxon>Bacteria</taxon>
        <taxon>Pseudomonadati</taxon>
        <taxon>Bacteroidota</taxon>
        <taxon>Flavobacteriia</taxon>
        <taxon>Flavobacteriales</taxon>
        <taxon>Flavobacteriaceae</taxon>
        <taxon>Nonlabens</taxon>
    </lineage>
</organism>
<keyword evidence="2" id="KW-0540">Nuclease</keyword>
<evidence type="ECO:0000259" key="1">
    <source>
        <dbReference type="Pfam" id="PF19580"/>
    </source>
</evidence>
<dbReference type="STRING" id="331648.BST97_12625"/>
<gene>
    <name evidence="2" type="ORF">BST97_12625</name>
</gene>
<dbReference type="Gene3D" id="3.60.10.10">
    <property type="entry name" value="Endonuclease/exonuclease/phosphatase"/>
    <property type="match status" value="1"/>
</dbReference>
<sequence>MKNWLIALLCLAFAKAETLQAQQSSKQYKVKTVAFYNLENLFDTEDDTTINDEASPIMEMAEGLREEIYQKKLTNMARVLRKLGNDRAQTAPSIIGVCEIENRKVLEDLASHPLLREFDYGIVHHDSPDRRGIDTGLLYKKEDFKVTNEQARRLLIYDELDGDRIFTRDQLVVSGELDGDPMHFIVNHWPSRRGGEERSRRKRVAAAELNMKIIDSLHSINAMSKIVTMGDLNDDPINESVVKTLAARNERDDMKPQKIYNPYYNMFKGGLNTTAYRDGLSLFDQIMVTYPFLHEAKQDGYQYWQAHIYNPSFMSVKRGQWKGYPYRSFVGSNFQGGFSDHFPVFIYLVKEIEPIATDLKSYEKKTKK</sequence>
<proteinExistence type="predicted"/>
<dbReference type="InterPro" id="IPR036691">
    <property type="entry name" value="Endo/exonu/phosph_ase_sf"/>
</dbReference>
<dbReference type="RefSeq" id="WP_085767574.1">
    <property type="nucleotide sequence ID" value="NZ_CP019344.1"/>
</dbReference>
<keyword evidence="2" id="KW-0255">Endonuclease</keyword>
<keyword evidence="3" id="KW-1185">Reference proteome</keyword>
<name>A0A1W6MMF1_9FLAO</name>
<dbReference type="SUPFAM" id="SSF56219">
    <property type="entry name" value="DNase I-like"/>
    <property type="match status" value="1"/>
</dbReference>
<dbReference type="GO" id="GO:0004519">
    <property type="term" value="F:endonuclease activity"/>
    <property type="evidence" value="ECO:0007669"/>
    <property type="project" value="UniProtKB-KW"/>
</dbReference>
<dbReference type="InterPro" id="IPR005135">
    <property type="entry name" value="Endo/exonuclease/phosphatase"/>
</dbReference>
<dbReference type="Pfam" id="PF19580">
    <property type="entry name" value="Exo_endo_phos_3"/>
    <property type="match status" value="1"/>
</dbReference>
<evidence type="ECO:0000313" key="3">
    <source>
        <dbReference type="Proteomes" id="UP000193431"/>
    </source>
</evidence>
<feature type="domain" description="Endonuclease/exonuclease/phosphatase" evidence="1">
    <location>
        <begin position="32"/>
        <end position="350"/>
    </location>
</feature>
<keyword evidence="2" id="KW-0378">Hydrolase</keyword>
<reference evidence="2 3" key="1">
    <citation type="submission" date="2016-11" db="EMBL/GenBank/DDBJ databases">
        <title>Trade-off between light-utilization and light-protection in marine flavobacteria.</title>
        <authorList>
            <person name="Kumagai Y."/>
        </authorList>
    </citation>
    <scope>NUCLEOTIDE SEQUENCE [LARGE SCALE GENOMIC DNA]</scope>
    <source>
        <strain evidence="2 3">JCM 13191</strain>
    </source>
</reference>
<evidence type="ECO:0000313" key="2">
    <source>
        <dbReference type="EMBL" id="ARN78770.1"/>
    </source>
</evidence>
<dbReference type="OrthoDB" id="9802724at2"/>
<dbReference type="PANTHER" id="PTHR42834:SF1">
    <property type="entry name" value="ENDONUCLEASE_EXONUCLEASE_PHOSPHATASE FAMILY PROTEIN (AFU_ORTHOLOGUE AFUA_3G09210)"/>
    <property type="match status" value="1"/>
</dbReference>